<organism evidence="1 2">
    <name type="scientific">Paramuricea clavata</name>
    <name type="common">Red gorgonian</name>
    <name type="synonym">Violescent sea-whip</name>
    <dbReference type="NCBI Taxonomy" id="317549"/>
    <lineage>
        <taxon>Eukaryota</taxon>
        <taxon>Metazoa</taxon>
        <taxon>Cnidaria</taxon>
        <taxon>Anthozoa</taxon>
        <taxon>Octocorallia</taxon>
        <taxon>Malacalcyonacea</taxon>
        <taxon>Plexauridae</taxon>
        <taxon>Paramuricea</taxon>
    </lineage>
</organism>
<dbReference type="InterPro" id="IPR003130">
    <property type="entry name" value="GED"/>
</dbReference>
<proteinExistence type="predicted"/>
<dbReference type="AlphaFoldDB" id="A0A7D9M869"/>
<dbReference type="Pfam" id="PF02212">
    <property type="entry name" value="GED"/>
    <property type="match status" value="1"/>
</dbReference>
<dbReference type="Gene3D" id="1.20.120.1240">
    <property type="entry name" value="Dynamin, middle domain"/>
    <property type="match status" value="1"/>
</dbReference>
<name>A0A7D9M869_PARCT</name>
<comment type="caution">
    <text evidence="1">The sequence shown here is derived from an EMBL/GenBank/DDBJ whole genome shotgun (WGS) entry which is preliminary data.</text>
</comment>
<dbReference type="GO" id="GO:0005525">
    <property type="term" value="F:GTP binding"/>
    <property type="evidence" value="ECO:0007669"/>
    <property type="project" value="InterPro"/>
</dbReference>
<gene>
    <name evidence="1" type="ORF">PACLA_8A080820</name>
</gene>
<dbReference type="PROSITE" id="PS51388">
    <property type="entry name" value="GED"/>
    <property type="match status" value="1"/>
</dbReference>
<dbReference type="GO" id="GO:0003924">
    <property type="term" value="F:GTPase activity"/>
    <property type="evidence" value="ECO:0007669"/>
    <property type="project" value="InterPro"/>
</dbReference>
<reference evidence="1" key="1">
    <citation type="submission" date="2020-04" db="EMBL/GenBank/DDBJ databases">
        <authorList>
            <person name="Alioto T."/>
            <person name="Alioto T."/>
            <person name="Gomez Garrido J."/>
        </authorList>
    </citation>
    <scope>NUCLEOTIDE SEQUENCE</scope>
    <source>
        <strain evidence="1">A484AB</strain>
    </source>
</reference>
<keyword evidence="2" id="KW-1185">Reference proteome</keyword>
<dbReference type="InterPro" id="IPR020850">
    <property type="entry name" value="GED_dom"/>
</dbReference>
<evidence type="ECO:0000313" key="2">
    <source>
        <dbReference type="Proteomes" id="UP001152795"/>
    </source>
</evidence>
<sequence>MAGETQDIVDEWKASFLRAGVYPQREQNENEKGSELGSLDPQMERQVETIRNLVDSYLKIVSKTIRDLVPKACMFMIVQN</sequence>
<dbReference type="EMBL" id="CACRXK020033515">
    <property type="protein sequence ID" value="CAB4043918.1"/>
    <property type="molecule type" value="Genomic_DNA"/>
</dbReference>
<protein>
    <submittedName>
        <fullName evidence="1">Dynamin-2-like, partial</fullName>
    </submittedName>
</protein>
<evidence type="ECO:0000313" key="1">
    <source>
        <dbReference type="EMBL" id="CAB4043918.1"/>
    </source>
</evidence>
<accession>A0A7D9M869</accession>
<dbReference type="OrthoDB" id="5061070at2759"/>
<feature type="non-terminal residue" evidence="1">
    <location>
        <position position="1"/>
    </location>
</feature>
<dbReference type="Proteomes" id="UP001152795">
    <property type="component" value="Unassembled WGS sequence"/>
</dbReference>